<reference evidence="1 2" key="1">
    <citation type="submission" date="2018-02" db="EMBL/GenBank/DDBJ databases">
        <title>Discovery of a pederin family compound in a non-symbiotic bloom-forming cyanobacterium.</title>
        <authorList>
            <person name="Kust A."/>
            <person name="Mares J."/>
            <person name="Jokela J."/>
            <person name="Urajova P."/>
            <person name="Hajek J."/>
            <person name="Saurav K."/>
            <person name="Voracova K."/>
            <person name="Fewer D.P."/>
            <person name="Haapaniemi E."/>
            <person name="Permi P."/>
            <person name="Rehakova K."/>
            <person name="Sivonen K."/>
            <person name="Hrouzek P."/>
        </authorList>
    </citation>
    <scope>NUCLEOTIDE SEQUENCE [LARGE SCALE GENOMIC DNA]</scope>
    <source>
        <strain evidence="1 2">CHARLIE-1</strain>
    </source>
</reference>
<organism evidence="1 2">
    <name type="scientific">Cuspidothrix issatschenkoi CHARLIE-1</name>
    <dbReference type="NCBI Taxonomy" id="2052836"/>
    <lineage>
        <taxon>Bacteria</taxon>
        <taxon>Bacillati</taxon>
        <taxon>Cyanobacteriota</taxon>
        <taxon>Cyanophyceae</taxon>
        <taxon>Nostocales</taxon>
        <taxon>Aphanizomenonaceae</taxon>
        <taxon>Cuspidothrix</taxon>
    </lineage>
</organism>
<comment type="caution">
    <text evidence="1">The sequence shown here is derived from an EMBL/GenBank/DDBJ whole genome shotgun (WGS) entry which is preliminary data.</text>
</comment>
<dbReference type="PROSITE" id="PS51257">
    <property type="entry name" value="PROKAR_LIPOPROTEIN"/>
    <property type="match status" value="1"/>
</dbReference>
<dbReference type="RefSeq" id="WP_104386816.1">
    <property type="nucleotide sequence ID" value="NZ_PGEM01000029.1"/>
</dbReference>
<keyword evidence="2" id="KW-1185">Reference proteome</keyword>
<sequence length="177" mass="20062">MLIKILNTQLLLFGLSCSLGLIILVLDQSNMALAETIAKSSDFTTTQQIVVDQKEFGVKIINSNGKVNFFPTNKVPLKQGDAYGWRIKLDNYQGQVKWREVLTLPKPPEIWITQDDKNFSISKDGKTAISQRTTTPVNGIIENFWTIYPGDPVGQHQIQVYIDERLIATFEFEIVPF</sequence>
<dbReference type="EMBL" id="PGEM01000029">
    <property type="protein sequence ID" value="PPJ64347.1"/>
    <property type="molecule type" value="Genomic_DNA"/>
</dbReference>
<name>A0A2S6CXB2_9CYAN</name>
<evidence type="ECO:0000313" key="1">
    <source>
        <dbReference type="EMBL" id="PPJ64347.1"/>
    </source>
</evidence>
<gene>
    <name evidence="1" type="ORF">CUN59_05080</name>
</gene>
<dbReference type="OrthoDB" id="495047at2"/>
<accession>A0A2S6CXB2</accession>
<dbReference type="AlphaFoldDB" id="A0A2S6CXB2"/>
<dbReference type="Proteomes" id="UP000239589">
    <property type="component" value="Unassembled WGS sequence"/>
</dbReference>
<evidence type="ECO:0000313" key="2">
    <source>
        <dbReference type="Proteomes" id="UP000239589"/>
    </source>
</evidence>
<proteinExistence type="predicted"/>
<protein>
    <submittedName>
        <fullName evidence="1">Uncharacterized protein</fullName>
    </submittedName>
</protein>